<organism evidence="1 2">
    <name type="scientific">Mucilaginibacter straminoryzae</name>
    <dbReference type="NCBI Taxonomy" id="2932774"/>
    <lineage>
        <taxon>Bacteria</taxon>
        <taxon>Pseudomonadati</taxon>
        <taxon>Bacteroidota</taxon>
        <taxon>Sphingobacteriia</taxon>
        <taxon>Sphingobacteriales</taxon>
        <taxon>Sphingobacteriaceae</taxon>
        <taxon>Mucilaginibacter</taxon>
    </lineage>
</organism>
<evidence type="ECO:0000313" key="2">
    <source>
        <dbReference type="Proteomes" id="UP001139450"/>
    </source>
</evidence>
<dbReference type="AlphaFoldDB" id="A0A9X2BDG2"/>
<dbReference type="PROSITE" id="PS51257">
    <property type="entry name" value="PROKAR_LIPOPROTEIN"/>
    <property type="match status" value="1"/>
</dbReference>
<keyword evidence="2" id="KW-1185">Reference proteome</keyword>
<accession>A0A9X2BDG2</accession>
<comment type="caution">
    <text evidence="1">The sequence shown here is derived from an EMBL/GenBank/DDBJ whole genome shotgun (WGS) entry which is preliminary data.</text>
</comment>
<sequence length="137" mass="15193">MKRFLLIALLALTACKKDNETVSDPNRHYAADGVHVDFDLVKWSTTRSDTRFGTVYVTLKGSTNADQVTVESHGDGLITTNAIPLTQDAKKRFDQTVAIQFTAAADQATTFKTNTLIIATKGSKRLSFRLYSEDLNY</sequence>
<dbReference type="RefSeq" id="WP_245130139.1">
    <property type="nucleotide sequence ID" value="NZ_JALJEJ010000004.1"/>
</dbReference>
<name>A0A9X2BDG2_9SPHI</name>
<dbReference type="EMBL" id="JALJEJ010000004">
    <property type="protein sequence ID" value="MCJ8210303.1"/>
    <property type="molecule type" value="Genomic_DNA"/>
</dbReference>
<reference evidence="1" key="1">
    <citation type="submission" date="2022-04" db="EMBL/GenBank/DDBJ databases">
        <title>Mucilaginibacter sp. RS28 isolated from freshwater.</title>
        <authorList>
            <person name="Ko S.-R."/>
        </authorList>
    </citation>
    <scope>NUCLEOTIDE SEQUENCE</scope>
    <source>
        <strain evidence="1">RS28</strain>
    </source>
</reference>
<dbReference type="Proteomes" id="UP001139450">
    <property type="component" value="Unassembled WGS sequence"/>
</dbReference>
<gene>
    <name evidence="1" type="ORF">MUY27_11340</name>
</gene>
<proteinExistence type="predicted"/>
<protein>
    <submittedName>
        <fullName evidence="1">Uncharacterized protein</fullName>
    </submittedName>
</protein>
<evidence type="ECO:0000313" key="1">
    <source>
        <dbReference type="EMBL" id="MCJ8210303.1"/>
    </source>
</evidence>